<comment type="caution">
    <text evidence="2">The sequence shown here is derived from an EMBL/GenBank/DDBJ whole genome shotgun (WGS) entry which is preliminary data.</text>
</comment>
<evidence type="ECO:0000256" key="1">
    <source>
        <dbReference type="SAM" id="MobiDB-lite"/>
    </source>
</evidence>
<dbReference type="RefSeq" id="WP_032668601.1">
    <property type="nucleotide sequence ID" value="NZ_MIGZ01000079.1"/>
</dbReference>
<keyword evidence="3" id="KW-1185">Reference proteome</keyword>
<gene>
    <name evidence="2" type="ORF">BHQ17_14585</name>
</gene>
<organism evidence="2 3">
    <name type="scientific">Mycolicibacterium holsaticum</name>
    <dbReference type="NCBI Taxonomy" id="152142"/>
    <lineage>
        <taxon>Bacteria</taxon>
        <taxon>Bacillati</taxon>
        <taxon>Actinomycetota</taxon>
        <taxon>Actinomycetes</taxon>
        <taxon>Mycobacteriales</taxon>
        <taxon>Mycobacteriaceae</taxon>
        <taxon>Mycolicibacterium</taxon>
    </lineage>
</organism>
<feature type="region of interest" description="Disordered" evidence="1">
    <location>
        <begin position="1"/>
        <end position="24"/>
    </location>
</feature>
<dbReference type="AlphaFoldDB" id="A0A1E3RUR4"/>
<dbReference type="OrthoDB" id="9850377at2"/>
<proteinExistence type="predicted"/>
<sequence length="100" mass="10465">MADDDASSSTDAAPSPEPRDKNLQVKVTATYQAAVQVLATAKGFKTISDYIGSLLDAEIAAAQLDELDSAIDQRKAQEADLEKASLRKVLSKAGSLKAVG</sequence>
<dbReference type="EMBL" id="MIGZ01000079">
    <property type="protein sequence ID" value="ODQ93107.1"/>
    <property type="molecule type" value="Genomic_DNA"/>
</dbReference>
<dbReference type="Proteomes" id="UP000094243">
    <property type="component" value="Unassembled WGS sequence"/>
</dbReference>
<protein>
    <submittedName>
        <fullName evidence="2">Uncharacterized protein</fullName>
    </submittedName>
</protein>
<evidence type="ECO:0000313" key="2">
    <source>
        <dbReference type="EMBL" id="ODQ93107.1"/>
    </source>
</evidence>
<reference evidence="3" key="1">
    <citation type="submission" date="2016-09" db="EMBL/GenBank/DDBJ databases">
        <authorList>
            <person name="Greninger A.L."/>
            <person name="Jerome K.R."/>
            <person name="Mcnair B."/>
            <person name="Wallis C."/>
            <person name="Fang F."/>
        </authorList>
    </citation>
    <scope>NUCLEOTIDE SEQUENCE [LARGE SCALE GENOMIC DNA]</scope>
    <source>
        <strain evidence="3">M7</strain>
    </source>
</reference>
<evidence type="ECO:0000313" key="3">
    <source>
        <dbReference type="Proteomes" id="UP000094243"/>
    </source>
</evidence>
<name>A0A1E3RUR4_9MYCO</name>
<accession>A0A1E3RUR4</accession>